<feature type="chain" id="PRO_5022180468" description="Porin" evidence="2">
    <location>
        <begin position="23"/>
        <end position="710"/>
    </location>
</feature>
<organism evidence="3 4">
    <name type="scientific">Mucilaginibacter corticis</name>
    <dbReference type="NCBI Taxonomy" id="2597670"/>
    <lineage>
        <taxon>Bacteria</taxon>
        <taxon>Pseudomonadati</taxon>
        <taxon>Bacteroidota</taxon>
        <taxon>Sphingobacteriia</taxon>
        <taxon>Sphingobacteriales</taxon>
        <taxon>Sphingobacteriaceae</taxon>
        <taxon>Mucilaginibacter</taxon>
    </lineage>
</organism>
<dbReference type="Pfam" id="PF14121">
    <property type="entry name" value="Porin_10"/>
    <property type="match status" value="1"/>
</dbReference>
<protein>
    <recommendedName>
        <fullName evidence="5">Porin</fullName>
    </recommendedName>
</protein>
<dbReference type="OrthoDB" id="1489309at2"/>
<reference evidence="3 4" key="1">
    <citation type="submission" date="2019-07" db="EMBL/GenBank/DDBJ databases">
        <authorList>
            <person name="Huq M.A."/>
        </authorList>
    </citation>
    <scope>NUCLEOTIDE SEQUENCE [LARGE SCALE GENOMIC DNA]</scope>
    <source>
        <strain evidence="3 4">MAH-19</strain>
    </source>
</reference>
<gene>
    <name evidence="3" type="ORF">FO440_11855</name>
</gene>
<proteinExistence type="predicted"/>
<dbReference type="AlphaFoldDB" id="A0A556MKN6"/>
<dbReference type="Proteomes" id="UP000318733">
    <property type="component" value="Unassembled WGS sequence"/>
</dbReference>
<evidence type="ECO:0000313" key="4">
    <source>
        <dbReference type="Proteomes" id="UP000318733"/>
    </source>
</evidence>
<evidence type="ECO:0008006" key="5">
    <source>
        <dbReference type="Google" id="ProtNLM"/>
    </source>
</evidence>
<feature type="compositionally biased region" description="Low complexity" evidence="1">
    <location>
        <begin position="29"/>
        <end position="53"/>
    </location>
</feature>
<dbReference type="EMBL" id="VLPK01000002">
    <property type="protein sequence ID" value="TSJ40443.1"/>
    <property type="molecule type" value="Genomic_DNA"/>
</dbReference>
<keyword evidence="4" id="KW-1185">Reference proteome</keyword>
<sequence length="710" mass="81597">MPDKLKYILLLLICFAAQFAVAQQYNPNYPNRYDPNNPNNPNNPYNRRGYNPNDTTTRPKEISGDAQIDSMRKREERARDSVIFNSKFIRVTSERFLRDSTQLFAVDTTLTNFENYSPLFQPRAPQISLGGSEGLASRSLLFTPAKTIGFDVGLHALDLWKLKPEDIQYYKARVPYSVLSLYTGGAAEQVFKLMHTQNVNPNLNIGFNLNFIGSRNFYSSNRVLGQNVSDLNAAAFTWYESKSKRYNLLANLIYNNLKSPETGSILNDSVFTVGSFDKKTETVRLPNNYENWKSTGLYLKQFYYIGHIDTANLKGGTPKVLPTQRVNYTFNYDVSKYEFFQNDIDKYNVFPDYYFSSNRSRDSLTVTHIQNDFGYSFYLRSKGKKIAKNELKLDLGLTHDFYTYTQFVSDTLVDQYGQKLRKADKKQDASFQNITIRGKLSYRFSDRIDLEGTVNQVAVGRNFGDFLYDAKLLLAGGNKAGKIILEGYQQSSSPPLQATSWVTNHYIFHNSFSNQKTTSLSFNYINDPLQLDLKAEYFLIADYLYYVSQPGGSDAHPVQLGNDINLLKVSLGKNLSWRELHFDNYIVYEKTDYQSTLRVPEVYTYSSLYYNAFLFNTLHMSAGLNVRYNTTYTAPSYAVGLGQFYNGQNVIYTSYPVGTVFLKGTIKNTNVFVQYDYANQGLFSNGYYTVNRYPQQDHALKFGVRWMFFQ</sequence>
<evidence type="ECO:0000313" key="3">
    <source>
        <dbReference type="EMBL" id="TSJ40443.1"/>
    </source>
</evidence>
<evidence type="ECO:0000256" key="1">
    <source>
        <dbReference type="SAM" id="MobiDB-lite"/>
    </source>
</evidence>
<feature type="region of interest" description="Disordered" evidence="1">
    <location>
        <begin position="29"/>
        <end position="73"/>
    </location>
</feature>
<dbReference type="RefSeq" id="WP_144248481.1">
    <property type="nucleotide sequence ID" value="NZ_VLPK01000002.1"/>
</dbReference>
<dbReference type="InterPro" id="IPR025631">
    <property type="entry name" value="Porin_10"/>
</dbReference>
<name>A0A556MKN6_9SPHI</name>
<accession>A0A556MKN6</accession>
<comment type="caution">
    <text evidence="3">The sequence shown here is derived from an EMBL/GenBank/DDBJ whole genome shotgun (WGS) entry which is preliminary data.</text>
</comment>
<evidence type="ECO:0000256" key="2">
    <source>
        <dbReference type="SAM" id="SignalP"/>
    </source>
</evidence>
<feature type="signal peptide" evidence="2">
    <location>
        <begin position="1"/>
        <end position="22"/>
    </location>
</feature>
<keyword evidence="2" id="KW-0732">Signal</keyword>